<dbReference type="PANTHER" id="PTHR24148:SF64">
    <property type="entry name" value="HETEROKARYON INCOMPATIBILITY DOMAIN-CONTAINING PROTEIN"/>
    <property type="match status" value="1"/>
</dbReference>
<evidence type="ECO:0000313" key="2">
    <source>
        <dbReference type="EMBL" id="KAL1639159.1"/>
    </source>
</evidence>
<dbReference type="PANTHER" id="PTHR24148">
    <property type="entry name" value="ANKYRIN REPEAT DOMAIN-CONTAINING PROTEIN 39 HOMOLOG-RELATED"/>
    <property type="match status" value="1"/>
</dbReference>
<gene>
    <name evidence="2" type="ORF">SLS58_008246</name>
</gene>
<name>A0ABR3THZ5_9PEZI</name>
<feature type="domain" description="Heterokaryon incompatibility" evidence="1">
    <location>
        <begin position="20"/>
        <end position="210"/>
    </location>
</feature>
<proteinExistence type="predicted"/>
<dbReference type="Pfam" id="PF06985">
    <property type="entry name" value="HET"/>
    <property type="match status" value="2"/>
</dbReference>
<accession>A0ABR3THZ5</accession>
<sequence>MKSFPWSPGNTYGGHKAPLYSAISYTWGRFMLADEVLPGVEAIDIDAPWKLPRINPSHFTVEEFKVIIKGIMTYTQQIPFNSRRGKSYFNPHQAPLYKLTSLPVEFLWLDIACIDQTPGSREKDLEIGRQAAIFRNAGDVFVWLNKSAQEEMWKWHRRLFDGLEVLSTGQGLTVDPCSEEEYIAAADGICGALDKFSEEPWFTSLWTLQEAFLCQNAFLLGKDGRRWTAGLDAGADADPDRLHHWVAILDILHDYTDDTSSWPLMRRLEDKFDIRKRIQRLGVVGITRYLPTAVLTVSRYRQVGPNNQQDRVYGIMQIFNLKLGNSNPATPAGQRFSVEQLQDQLWTALLEKYPLMSQLFVHKRALKAGDASEMASDELPTISLGFMVEKHLAEIRIDSDTIKRYPWTRGLASWYLLNHCLISNQVETESFFHQDQMMSYQLLFDWWTAAFQDPGTSLLAILDIVSQSDDLEQLARVTMGGTFVDVLGHLELKTWPNRQYLPTPEPPPRVSEYHRNMLDLFELEFMYVASVPGIHHYELGERHDARQRAIASAYTQRVAASCFANARKLAAGDSSPSGQEIFGTSSRTGSLNRGPALDCCTWLPPLDDKRTCLPYYLWDVVERRTILTASITEIPSYTCVSHTWGRWKLESEPDAQLEGVPWEIPRNSKFDVENLPSLLSKIPTGTPYVWFDLLCIPQDGSIIGAQEIARQGEIFRAAQFAIAWLNDVPELDALSDILLWIALQFLSFDDGSEEQNFQASLSAQALENIAGKKTNLFANHAGYFSIQEDISINPWFTSLWTLQEICLRPDMWLCVNDWSPLCIDWMSALPLNGLLCICKRFTFPDKTALSQDVKQHEDPAQVWFSAEFHVQEENAAFSAFLELDRWRLSTGLDRLLKMSRVDIISLGDRRHCTGRRAEAIMSALGSTDWYIPGEENDVNLVLEKYPLAFLEELKRKIPGEFFGTLNRTNNAFDYNSSKKWPERQELNLELGSILPFGSGFGNYFQDARMFHGNGDLATHPSLSSWVIEHPEGHVRMKRGCILSSPEKALARPEELLGVGLMPQGVHAFEDLDGYKQLDDLHGWVRTRPYDAYLVVTQHCEYDHPGGRLVGVHGVLLREVNKGTMVKLGTFHMTMYGFDDSEDDNGITDWRLPDEEEVDWMVL</sequence>
<comment type="caution">
    <text evidence="2">The sequence shown here is derived from an EMBL/GenBank/DDBJ whole genome shotgun (WGS) entry which is preliminary data.</text>
</comment>
<dbReference type="InterPro" id="IPR052895">
    <property type="entry name" value="HetReg/Transcr_Mod"/>
</dbReference>
<organism evidence="2 3">
    <name type="scientific">Diplodia intermedia</name>
    <dbReference type="NCBI Taxonomy" id="856260"/>
    <lineage>
        <taxon>Eukaryota</taxon>
        <taxon>Fungi</taxon>
        <taxon>Dikarya</taxon>
        <taxon>Ascomycota</taxon>
        <taxon>Pezizomycotina</taxon>
        <taxon>Dothideomycetes</taxon>
        <taxon>Dothideomycetes incertae sedis</taxon>
        <taxon>Botryosphaeriales</taxon>
        <taxon>Botryosphaeriaceae</taxon>
        <taxon>Diplodia</taxon>
    </lineage>
</organism>
<dbReference type="InterPro" id="IPR010730">
    <property type="entry name" value="HET"/>
</dbReference>
<protein>
    <recommendedName>
        <fullName evidence="1">Heterokaryon incompatibility domain-containing protein</fullName>
    </recommendedName>
</protein>
<dbReference type="Proteomes" id="UP001521184">
    <property type="component" value="Unassembled WGS sequence"/>
</dbReference>
<reference evidence="2 3" key="1">
    <citation type="journal article" date="2023" name="Plant Dis.">
        <title>First Report of Diplodia intermedia Causing Canker and Dieback Diseases on Apple Trees in Canada.</title>
        <authorList>
            <person name="Ellouze W."/>
            <person name="Ilyukhin E."/>
            <person name="Sulman M."/>
            <person name="Ali S."/>
        </authorList>
    </citation>
    <scope>NUCLEOTIDE SEQUENCE [LARGE SCALE GENOMIC DNA]</scope>
    <source>
        <strain evidence="2 3">M45-28</strain>
    </source>
</reference>
<evidence type="ECO:0000259" key="1">
    <source>
        <dbReference type="Pfam" id="PF06985"/>
    </source>
</evidence>
<dbReference type="EMBL" id="JAKEKT020000068">
    <property type="protein sequence ID" value="KAL1639159.1"/>
    <property type="molecule type" value="Genomic_DNA"/>
</dbReference>
<evidence type="ECO:0000313" key="3">
    <source>
        <dbReference type="Proteomes" id="UP001521184"/>
    </source>
</evidence>
<keyword evidence="3" id="KW-1185">Reference proteome</keyword>
<feature type="domain" description="Heterokaryon incompatibility" evidence="1">
    <location>
        <begin position="637"/>
        <end position="804"/>
    </location>
</feature>